<feature type="transmembrane region" description="Helical" evidence="1">
    <location>
        <begin position="231"/>
        <end position="250"/>
    </location>
</feature>
<feature type="transmembrane region" description="Helical" evidence="1">
    <location>
        <begin position="27"/>
        <end position="51"/>
    </location>
</feature>
<evidence type="ECO:0000313" key="3">
    <source>
        <dbReference type="Proteomes" id="UP000659904"/>
    </source>
</evidence>
<keyword evidence="1" id="KW-0812">Transmembrane</keyword>
<evidence type="ECO:0000256" key="1">
    <source>
        <dbReference type="SAM" id="Phobius"/>
    </source>
</evidence>
<dbReference type="Proteomes" id="UP000659904">
    <property type="component" value="Unassembled WGS sequence"/>
</dbReference>
<dbReference type="AlphaFoldDB" id="A0A8J3KIR3"/>
<feature type="transmembrane region" description="Helical" evidence="1">
    <location>
        <begin position="152"/>
        <end position="173"/>
    </location>
</feature>
<dbReference type="EMBL" id="BONH01000041">
    <property type="protein sequence ID" value="GIG01595.1"/>
    <property type="molecule type" value="Genomic_DNA"/>
</dbReference>
<evidence type="ECO:0000313" key="2">
    <source>
        <dbReference type="EMBL" id="GIG01595.1"/>
    </source>
</evidence>
<comment type="caution">
    <text evidence="2">The sequence shown here is derived from an EMBL/GenBank/DDBJ whole genome shotgun (WGS) entry which is preliminary data.</text>
</comment>
<name>A0A8J3KIR3_9ACTN</name>
<sequence length="257" mass="28122">MTTPATAHPEQMLDEVRRVREQARRQAHAGAWFPVAALAVLLLSSISLYLVPFAQVDTLTVTSRWAGLPDEQRSEQASYLFWFIGTPLTIALIGFWYRWRARRVGVRVPWRWFAVTAMGALLALAVIAAMPVDQPGGSDTLRTYADVPLLEQVRLGLFTPLMPIALAIVVLGWAERSRAVALSGVWVGAITWWQCSQGLGQLTGWQAWVLGGFEGPALGGQLTLFGLNRPGPTLILIALPLLVFATVRVVRTGGGLR</sequence>
<protein>
    <submittedName>
        <fullName evidence="2">Uncharacterized protein</fullName>
    </submittedName>
</protein>
<proteinExistence type="predicted"/>
<reference evidence="2 3" key="1">
    <citation type="submission" date="2021-01" db="EMBL/GenBank/DDBJ databases">
        <title>Whole genome shotgun sequence of Catellatospora citrea NBRC 14495.</title>
        <authorList>
            <person name="Komaki H."/>
            <person name="Tamura T."/>
        </authorList>
    </citation>
    <scope>NUCLEOTIDE SEQUENCE [LARGE SCALE GENOMIC DNA]</scope>
    <source>
        <strain evidence="2 3">NBRC 14495</strain>
    </source>
</reference>
<keyword evidence="3" id="KW-1185">Reference proteome</keyword>
<gene>
    <name evidence="2" type="ORF">Cci01nite_66880</name>
</gene>
<dbReference type="RefSeq" id="WP_239165778.1">
    <property type="nucleotide sequence ID" value="NZ_BONH01000041.1"/>
</dbReference>
<feature type="transmembrane region" description="Helical" evidence="1">
    <location>
        <begin position="79"/>
        <end position="99"/>
    </location>
</feature>
<keyword evidence="1" id="KW-0472">Membrane</keyword>
<keyword evidence="1" id="KW-1133">Transmembrane helix</keyword>
<feature type="transmembrane region" description="Helical" evidence="1">
    <location>
        <begin position="111"/>
        <end position="132"/>
    </location>
</feature>
<accession>A0A8J3KIR3</accession>
<organism evidence="2 3">
    <name type="scientific">Catellatospora citrea</name>
    <dbReference type="NCBI Taxonomy" id="53366"/>
    <lineage>
        <taxon>Bacteria</taxon>
        <taxon>Bacillati</taxon>
        <taxon>Actinomycetota</taxon>
        <taxon>Actinomycetes</taxon>
        <taxon>Micromonosporales</taxon>
        <taxon>Micromonosporaceae</taxon>
        <taxon>Catellatospora</taxon>
    </lineage>
</organism>
<feature type="transmembrane region" description="Helical" evidence="1">
    <location>
        <begin position="180"/>
        <end position="200"/>
    </location>
</feature>